<dbReference type="InterPro" id="IPR057433">
    <property type="entry name" value="LMF1/2_C"/>
</dbReference>
<accession>A0A7Y9TA84</accession>
<name>A0A7Y9TA84_9BACT</name>
<evidence type="ECO:0000256" key="1">
    <source>
        <dbReference type="ARBA" id="ARBA00004477"/>
    </source>
</evidence>
<evidence type="ECO:0000256" key="2">
    <source>
        <dbReference type="ARBA" id="ARBA00005512"/>
    </source>
</evidence>
<dbReference type="EMBL" id="JACCCV010000001">
    <property type="protein sequence ID" value="NYF52065.1"/>
    <property type="molecule type" value="Genomic_DNA"/>
</dbReference>
<feature type="domain" description="Lipase maturation factor 1/2 N-terminal" evidence="8">
    <location>
        <begin position="147"/>
        <end position="304"/>
    </location>
</feature>
<feature type="transmembrane region" description="Helical" evidence="7">
    <location>
        <begin position="103"/>
        <end position="120"/>
    </location>
</feature>
<gene>
    <name evidence="10" type="ORF">HDF12_002430</name>
</gene>
<feature type="transmembrane region" description="Helical" evidence="7">
    <location>
        <begin position="239"/>
        <end position="260"/>
    </location>
</feature>
<evidence type="ECO:0008006" key="12">
    <source>
        <dbReference type="Google" id="ProtNLM"/>
    </source>
</evidence>
<evidence type="ECO:0000259" key="8">
    <source>
        <dbReference type="Pfam" id="PF06762"/>
    </source>
</evidence>
<sequence length="542" mass="62077">MFESMVELDTRRLSGRAGHSLRWVLDPMCGPRDMLVARWLFIRAIAGIYFSAFFALLFQVKGLVGPNGILPAGSYLKQIAEMTGARRFWFAPTLLWLAPESHLLIALMWLGLVASVLALLNLWPRLNLFVCFWCFLSFVVAAQDFSAYQSDGMLLEAGFLSLFFAPPGLFPGWGAERPTSRLSLWLLQWEWFRIYFESGLAKWLSGDPGWHNGTAMYEYYQNSPLPSWVGWYLGHAPRWFQIATTDGTLVMEFVVVFLLFAGRRARLICFFIVTPWQVGVILTGNYAFLNYIVLSLGFLLLSDFELLRLVARRWHPQSLDEAKEEQGFVPLPARLSALRYLKLVIATPCLLLVGYVTTVELIAMVAPRNPLPQSPVAILEPFRIANQYGLFAVMTHGRYEIEFQGSENGVHWKPYAFQYKPQALAERPRIYAPYQPRFDWNLWFASLGNWKQNSFVPLTQERLLEGDSDVLGLFAGNPFPQGAPRFVRTVLWQYWFTSIEQKRSTGEWWRRTLLGQYSPTLTLAPDGRLEIVEDADSLPPHN</sequence>
<dbReference type="AlphaFoldDB" id="A0A7Y9TA84"/>
<keyword evidence="4" id="KW-0256">Endoplasmic reticulum</keyword>
<evidence type="ECO:0000256" key="3">
    <source>
        <dbReference type="ARBA" id="ARBA00022692"/>
    </source>
</evidence>
<evidence type="ECO:0000313" key="11">
    <source>
        <dbReference type="Proteomes" id="UP000534186"/>
    </source>
</evidence>
<keyword evidence="5 7" id="KW-1133">Transmembrane helix</keyword>
<evidence type="ECO:0000256" key="5">
    <source>
        <dbReference type="ARBA" id="ARBA00022989"/>
    </source>
</evidence>
<organism evidence="10 11">
    <name type="scientific">Tunturiibacter lichenicola</name>
    <dbReference type="NCBI Taxonomy" id="2051959"/>
    <lineage>
        <taxon>Bacteria</taxon>
        <taxon>Pseudomonadati</taxon>
        <taxon>Acidobacteriota</taxon>
        <taxon>Terriglobia</taxon>
        <taxon>Terriglobales</taxon>
        <taxon>Acidobacteriaceae</taxon>
        <taxon>Tunturiibacter</taxon>
    </lineage>
</organism>
<dbReference type="PANTHER" id="PTHR14463">
    <property type="entry name" value="LIPASE MATURATION FACTOR"/>
    <property type="match status" value="1"/>
</dbReference>
<keyword evidence="3 7" id="KW-0812">Transmembrane</keyword>
<proteinExistence type="inferred from homology"/>
<evidence type="ECO:0000313" key="10">
    <source>
        <dbReference type="EMBL" id="NYF52065.1"/>
    </source>
</evidence>
<dbReference type="InterPro" id="IPR009613">
    <property type="entry name" value="LMF"/>
</dbReference>
<dbReference type="Pfam" id="PF06762">
    <property type="entry name" value="LMF1"/>
    <property type="match status" value="1"/>
</dbReference>
<evidence type="ECO:0000259" key="9">
    <source>
        <dbReference type="Pfam" id="PF25179"/>
    </source>
</evidence>
<evidence type="ECO:0000256" key="7">
    <source>
        <dbReference type="SAM" id="Phobius"/>
    </source>
</evidence>
<dbReference type="Proteomes" id="UP000534186">
    <property type="component" value="Unassembled WGS sequence"/>
</dbReference>
<keyword evidence="6 7" id="KW-0472">Membrane</keyword>
<dbReference type="InterPro" id="IPR057434">
    <property type="entry name" value="LMF1/2_N"/>
</dbReference>
<feature type="domain" description="Lipase maturation factor 1/2 C-terminal" evidence="9">
    <location>
        <begin position="384"/>
        <end position="519"/>
    </location>
</feature>
<dbReference type="GO" id="GO:0051604">
    <property type="term" value="P:protein maturation"/>
    <property type="evidence" value="ECO:0007669"/>
    <property type="project" value="InterPro"/>
</dbReference>
<comment type="caution">
    <text evidence="10">The sequence shown here is derived from an EMBL/GenBank/DDBJ whole genome shotgun (WGS) entry which is preliminary data.</text>
</comment>
<feature type="transmembrane region" description="Helical" evidence="7">
    <location>
        <begin position="126"/>
        <end position="142"/>
    </location>
</feature>
<feature type="transmembrane region" description="Helical" evidence="7">
    <location>
        <begin position="40"/>
        <end position="58"/>
    </location>
</feature>
<dbReference type="Pfam" id="PF25179">
    <property type="entry name" value="LMF1_C"/>
    <property type="match status" value="1"/>
</dbReference>
<comment type="similarity">
    <text evidence="2">Belongs to the lipase maturation factor family.</text>
</comment>
<reference evidence="10 11" key="1">
    <citation type="submission" date="2020-07" db="EMBL/GenBank/DDBJ databases">
        <title>Genomic Encyclopedia of Type Strains, Phase IV (KMG-V): Genome sequencing to study the core and pangenomes of soil and plant-associated prokaryotes.</title>
        <authorList>
            <person name="Whitman W."/>
        </authorList>
    </citation>
    <scope>NUCLEOTIDE SEQUENCE [LARGE SCALE GENOMIC DNA]</scope>
    <source>
        <strain evidence="10 11">M8UP30</strain>
    </source>
</reference>
<comment type="subcellular location">
    <subcellularLocation>
        <location evidence="1">Endoplasmic reticulum membrane</location>
        <topology evidence="1">Multi-pass membrane protein</topology>
    </subcellularLocation>
</comment>
<evidence type="ECO:0000256" key="6">
    <source>
        <dbReference type="ARBA" id="ARBA00023136"/>
    </source>
</evidence>
<feature type="transmembrane region" description="Helical" evidence="7">
    <location>
        <begin position="267"/>
        <end position="286"/>
    </location>
</feature>
<evidence type="ECO:0000256" key="4">
    <source>
        <dbReference type="ARBA" id="ARBA00022824"/>
    </source>
</evidence>
<protein>
    <recommendedName>
        <fullName evidence="12">Lipase maturation factor family protein</fullName>
    </recommendedName>
</protein>